<dbReference type="Proteomes" id="UP000887116">
    <property type="component" value="Unassembled WGS sequence"/>
</dbReference>
<organism evidence="1 2">
    <name type="scientific">Trichonephila clavata</name>
    <name type="common">Joro spider</name>
    <name type="synonym">Nephila clavata</name>
    <dbReference type="NCBI Taxonomy" id="2740835"/>
    <lineage>
        <taxon>Eukaryota</taxon>
        <taxon>Metazoa</taxon>
        <taxon>Ecdysozoa</taxon>
        <taxon>Arthropoda</taxon>
        <taxon>Chelicerata</taxon>
        <taxon>Arachnida</taxon>
        <taxon>Araneae</taxon>
        <taxon>Araneomorphae</taxon>
        <taxon>Entelegynae</taxon>
        <taxon>Araneoidea</taxon>
        <taxon>Nephilidae</taxon>
        <taxon>Trichonephila</taxon>
    </lineage>
</organism>
<accession>A0A8X6FUL1</accession>
<evidence type="ECO:0000313" key="1">
    <source>
        <dbReference type="EMBL" id="GFQ89542.1"/>
    </source>
</evidence>
<comment type="caution">
    <text evidence="1">The sequence shown here is derived from an EMBL/GenBank/DDBJ whole genome shotgun (WGS) entry which is preliminary data.</text>
</comment>
<keyword evidence="2" id="KW-1185">Reference proteome</keyword>
<name>A0A8X6FUL1_TRICU</name>
<proteinExistence type="predicted"/>
<reference evidence="1" key="1">
    <citation type="submission" date="2020-07" db="EMBL/GenBank/DDBJ databases">
        <title>Multicomponent nature underlies the extraordinary mechanical properties of spider dragline silk.</title>
        <authorList>
            <person name="Kono N."/>
            <person name="Nakamura H."/>
            <person name="Mori M."/>
            <person name="Yoshida Y."/>
            <person name="Ohtoshi R."/>
            <person name="Malay A.D."/>
            <person name="Moran D.A.P."/>
            <person name="Tomita M."/>
            <person name="Numata K."/>
            <person name="Arakawa K."/>
        </authorList>
    </citation>
    <scope>NUCLEOTIDE SEQUENCE</scope>
</reference>
<sequence length="70" mass="8450">MRKSTFLRSDERVLFDWLEGLGRGMTSESGREVRLMFWQETAVQEKSLPWNCWLEKEHGYWLRKVSEKAL</sequence>
<dbReference type="EMBL" id="BMAO01033440">
    <property type="protein sequence ID" value="GFQ89542.1"/>
    <property type="molecule type" value="Genomic_DNA"/>
</dbReference>
<dbReference type="AlphaFoldDB" id="A0A8X6FUL1"/>
<gene>
    <name evidence="1" type="ORF">TNCT_93321</name>
</gene>
<evidence type="ECO:0000313" key="2">
    <source>
        <dbReference type="Proteomes" id="UP000887116"/>
    </source>
</evidence>
<protein>
    <submittedName>
        <fullName evidence="1">Uncharacterized protein</fullName>
    </submittedName>
</protein>